<name>E3HBM7_ILYPC</name>
<reference evidence="3 4" key="1">
    <citation type="journal article" date="2010" name="Stand. Genomic Sci.">
        <title>Complete genome sequence of Ilyobacter polytropus type strain (CuHbu1).</title>
        <authorList>
            <person name="Sikorski J."/>
            <person name="Chertkov O."/>
            <person name="Lapidus A."/>
            <person name="Nolan M."/>
            <person name="Lucas S."/>
            <person name="Del Rio T.G."/>
            <person name="Tice H."/>
            <person name="Cheng J.F."/>
            <person name="Tapia R."/>
            <person name="Han C."/>
            <person name="Goodwin L."/>
            <person name="Pitluck S."/>
            <person name="Liolios K."/>
            <person name="Ivanova N."/>
            <person name="Mavromatis K."/>
            <person name="Mikhailova N."/>
            <person name="Pati A."/>
            <person name="Chen A."/>
            <person name="Palaniappan K."/>
            <person name="Land M."/>
            <person name="Hauser L."/>
            <person name="Chang Y.J."/>
            <person name="Jeffries C.D."/>
            <person name="Brambilla E."/>
            <person name="Yasawong M."/>
            <person name="Rohde M."/>
            <person name="Pukall R."/>
            <person name="Spring S."/>
            <person name="Goker M."/>
            <person name="Woyke T."/>
            <person name="Bristow J."/>
            <person name="Eisen J.A."/>
            <person name="Markowitz V."/>
            <person name="Hugenholtz P."/>
            <person name="Kyrpides N.C."/>
            <person name="Klenk H.P."/>
        </authorList>
    </citation>
    <scope>NUCLEOTIDE SEQUENCE [LARGE SCALE GENOMIC DNA]</scope>
    <source>
        <strain evidence="4">ATCC 51220 / DSM 2926 / LMG 16218 / CuHBu1</strain>
        <plasmid evidence="4">pILYOP01</plasmid>
    </source>
</reference>
<gene>
    <name evidence="3" type="ordered locus">Ilyop_1952</name>
</gene>
<dbReference type="Pfam" id="PF20454">
    <property type="entry name" value="GpA_nuclease"/>
    <property type="match status" value="1"/>
</dbReference>
<sequence length="585" mass="67022">MKINNNHTINLLKTILKRLAPPPNLTIHQWADRFRVLSKESSAEPGKWKTEVTPYMIEILETIADKKIKISTLMTSAQVGKSETLNNVFGYYAHLDPSPIIFIQPTVEMAQSYSRERIAPMIRDTPVLARIFENPRKRDSGNTVSKKSFPGGYVVFVGANSPSSLASRPIKIVLADEIDRFPVSAGKEGDPLELVEKRTTTFWDSKKIRVSTPTIQGISRIEKSYNESSMEVWCLPCPACGHLNELDFERIKWEDLNEVVMECEECGSYHDERAWKKEKQLNGKWVSKNPNIKDHRGFHLNEFASPWKTWNEIIDDYKQVKDDPERLITFWNTSLGLPFVINLNEIIDYEILYNRRENYKAEVPAGSDILTAGIDVQDNRIETEVVAWNQEGENWGIEYKIFPGNPELDDVWNDLKNYLAREFEGEDGTKKRLSLSFIDTGGHHTDRTYDFVNENIAELKVIGIKGRGGEGVSVHNGFRRTKCNKIDLLSLGVNALKDMTYASLKIDTPGPKYCHFPLDLSRGYGADYFKMLTSEVKEADGKTIVWKKIRDRNEALDIRNYARAAFEMVRYSIGQSPQEDERTFE</sequence>
<keyword evidence="3" id="KW-0614">Plasmid</keyword>
<evidence type="ECO:0000313" key="4">
    <source>
        <dbReference type="Proteomes" id="UP000006875"/>
    </source>
</evidence>
<dbReference type="InterPro" id="IPR027417">
    <property type="entry name" value="P-loop_NTPase"/>
</dbReference>
<dbReference type="GO" id="GO:0005524">
    <property type="term" value="F:ATP binding"/>
    <property type="evidence" value="ECO:0007669"/>
    <property type="project" value="InterPro"/>
</dbReference>
<accession>E3HBM7</accession>
<feature type="domain" description="Terminase large subunit GpA endonuclease" evidence="2">
    <location>
        <begin position="295"/>
        <end position="572"/>
    </location>
</feature>
<dbReference type="PANTHER" id="PTHR34413:SF2">
    <property type="entry name" value="PROPHAGE TAIL FIBER ASSEMBLY PROTEIN HOMOLOG TFAE-RELATED"/>
    <property type="match status" value="1"/>
</dbReference>
<dbReference type="Proteomes" id="UP000006875">
    <property type="component" value="Plasmid pILYOP01"/>
</dbReference>
<dbReference type="EMBL" id="CP002282">
    <property type="protein sequence ID" value="ADO83723.1"/>
    <property type="molecule type" value="Genomic_DNA"/>
</dbReference>
<dbReference type="GO" id="GO:0004519">
    <property type="term" value="F:endonuclease activity"/>
    <property type="evidence" value="ECO:0007669"/>
    <property type="project" value="InterPro"/>
</dbReference>
<protein>
    <submittedName>
        <fullName evidence="3">Terminase GpA</fullName>
    </submittedName>
</protein>
<dbReference type="InterPro" id="IPR008866">
    <property type="entry name" value="Phage_lambda_GpA-like"/>
</dbReference>
<dbReference type="Gene3D" id="3.40.50.300">
    <property type="entry name" value="P-loop containing nucleotide triphosphate hydrolases"/>
    <property type="match status" value="1"/>
</dbReference>
<keyword evidence="4" id="KW-1185">Reference proteome</keyword>
<dbReference type="InterPro" id="IPR046453">
    <property type="entry name" value="GpA_ATPase"/>
</dbReference>
<evidence type="ECO:0000259" key="2">
    <source>
        <dbReference type="Pfam" id="PF20454"/>
    </source>
</evidence>
<dbReference type="HAMAP" id="MF_04144">
    <property type="entry name" value="TERL_LAMBDA"/>
    <property type="match status" value="1"/>
</dbReference>
<feature type="domain" description="Phage terminase large subunit GpA ATPase" evidence="1">
    <location>
        <begin position="42"/>
        <end position="285"/>
    </location>
</feature>
<dbReference type="OrthoDB" id="5181253at2"/>
<dbReference type="Pfam" id="PF05876">
    <property type="entry name" value="GpA_ATPase"/>
    <property type="match status" value="1"/>
</dbReference>
<proteinExistence type="inferred from homology"/>
<dbReference type="PANTHER" id="PTHR34413">
    <property type="entry name" value="PROPHAGE TAIL FIBER ASSEMBLY PROTEIN HOMOLOG TFAE-RELATED-RELATED"/>
    <property type="match status" value="1"/>
</dbReference>
<dbReference type="AlphaFoldDB" id="E3HBM7"/>
<dbReference type="KEGG" id="ipo:Ilyop_1952"/>
<dbReference type="HOGENOM" id="CLU_023850_4_1_0"/>
<evidence type="ECO:0000313" key="3">
    <source>
        <dbReference type="EMBL" id="ADO83723.1"/>
    </source>
</evidence>
<geneLocation type="plasmid" evidence="3 4">
    <name>pILYOP01</name>
</geneLocation>
<organism evidence="3 4">
    <name type="scientific">Ilyobacter polytropus (strain ATCC 51220 / DSM 2926 / LMG 16218 / CuHBu1)</name>
    <dbReference type="NCBI Taxonomy" id="572544"/>
    <lineage>
        <taxon>Bacteria</taxon>
        <taxon>Fusobacteriati</taxon>
        <taxon>Fusobacteriota</taxon>
        <taxon>Fusobacteriia</taxon>
        <taxon>Fusobacteriales</taxon>
        <taxon>Fusobacteriaceae</taxon>
        <taxon>Ilyobacter</taxon>
    </lineage>
</organism>
<dbReference type="GO" id="GO:0016887">
    <property type="term" value="F:ATP hydrolysis activity"/>
    <property type="evidence" value="ECO:0007669"/>
    <property type="project" value="InterPro"/>
</dbReference>
<dbReference type="InterPro" id="IPR051220">
    <property type="entry name" value="TFA_Chaperone"/>
</dbReference>
<evidence type="ECO:0000259" key="1">
    <source>
        <dbReference type="Pfam" id="PF05876"/>
    </source>
</evidence>
<dbReference type="InterPro" id="IPR046454">
    <property type="entry name" value="GpA_endonuclease"/>
</dbReference>
<dbReference type="RefSeq" id="WP_013388385.1">
    <property type="nucleotide sequence ID" value="NC_014633.1"/>
</dbReference>